<dbReference type="AlphaFoldDB" id="A0A363D3Y7"/>
<sequence>MRIIIYILLTSFALFASNSEIQASYAVGVFHENGNGENIQHKKITDQDYNGICFSKIVVFGEIRNKRIEVKIGNSLGYFESSIPIYNKQNIFIAEELTFKHYNVSKGYFEVKIDNKIYDTKVFVK</sequence>
<protein>
    <submittedName>
        <fullName evidence="2">Uncharacterized protein</fullName>
    </submittedName>
</protein>
<dbReference type="OrthoDB" id="5344177at2"/>
<comment type="caution">
    <text evidence="2">The sequence shown here is derived from an EMBL/GenBank/DDBJ whole genome shotgun (WGS) entry which is preliminary data.</text>
</comment>
<reference evidence="2 3" key="1">
    <citation type="submission" date="2017-02" db="EMBL/GenBank/DDBJ databases">
        <title>Arcobacter caeni sp. nov, a new Arcobacter species isolated from reclaimed water.</title>
        <authorList>
            <person name="Figueras M.J."/>
            <person name="Perez-Cataluna A."/>
            <person name="Salas-Masso N."/>
        </authorList>
    </citation>
    <scope>NUCLEOTIDE SEQUENCE [LARGE SCALE GENOMIC DNA]</scope>
    <source>
        <strain evidence="2 3">RW17-10</strain>
    </source>
</reference>
<gene>
    <name evidence="2" type="ORF">B0174_01520</name>
</gene>
<dbReference type="Proteomes" id="UP000251135">
    <property type="component" value="Unassembled WGS sequence"/>
</dbReference>
<name>A0A363D3Y7_9BACT</name>
<keyword evidence="3" id="KW-1185">Reference proteome</keyword>
<evidence type="ECO:0000313" key="2">
    <source>
        <dbReference type="EMBL" id="PUE65973.1"/>
    </source>
</evidence>
<feature type="chain" id="PRO_5016850425" evidence="1">
    <location>
        <begin position="17"/>
        <end position="125"/>
    </location>
</feature>
<accession>A0A363D3Y7</accession>
<evidence type="ECO:0000256" key="1">
    <source>
        <dbReference type="SAM" id="SignalP"/>
    </source>
</evidence>
<dbReference type="RefSeq" id="WP_108557881.1">
    <property type="nucleotide sequence ID" value="NZ_MUXE01000002.1"/>
</dbReference>
<dbReference type="EMBL" id="MUXE01000002">
    <property type="protein sequence ID" value="PUE65973.1"/>
    <property type="molecule type" value="Genomic_DNA"/>
</dbReference>
<evidence type="ECO:0000313" key="3">
    <source>
        <dbReference type="Proteomes" id="UP000251135"/>
    </source>
</evidence>
<organism evidence="2 3">
    <name type="scientific">Arcobacter caeni</name>
    <dbReference type="NCBI Taxonomy" id="1912877"/>
    <lineage>
        <taxon>Bacteria</taxon>
        <taxon>Pseudomonadati</taxon>
        <taxon>Campylobacterota</taxon>
        <taxon>Epsilonproteobacteria</taxon>
        <taxon>Campylobacterales</taxon>
        <taxon>Arcobacteraceae</taxon>
        <taxon>Arcobacter</taxon>
    </lineage>
</organism>
<keyword evidence="1" id="KW-0732">Signal</keyword>
<proteinExistence type="predicted"/>
<feature type="signal peptide" evidence="1">
    <location>
        <begin position="1"/>
        <end position="16"/>
    </location>
</feature>